<evidence type="ECO:0000256" key="5">
    <source>
        <dbReference type="SAM" id="MobiDB-lite"/>
    </source>
</evidence>
<evidence type="ECO:0000256" key="1">
    <source>
        <dbReference type="ARBA" id="ARBA00022723"/>
    </source>
</evidence>
<keyword evidence="2" id="KW-0378">Hydrolase</keyword>
<dbReference type="EMBL" id="AHZU02000978">
    <property type="protein sequence ID" value="KFG37842.1"/>
    <property type="molecule type" value="Genomic_DNA"/>
</dbReference>
<dbReference type="InterPro" id="IPR036866">
    <property type="entry name" value="RibonucZ/Hydroxyglut_hydro"/>
</dbReference>
<dbReference type="InterPro" id="IPR036527">
    <property type="entry name" value="SCP2_sterol-bd_dom_sf"/>
</dbReference>
<feature type="compositionally biased region" description="Basic and acidic residues" evidence="5">
    <location>
        <begin position="16"/>
        <end position="31"/>
    </location>
</feature>
<dbReference type="GO" id="GO:0046983">
    <property type="term" value="F:protein dimerization activity"/>
    <property type="evidence" value="ECO:0007669"/>
    <property type="project" value="InterPro"/>
</dbReference>
<dbReference type="InterPro" id="IPR052195">
    <property type="entry name" value="Bact_Alkyl/Aryl-Sulfatase"/>
</dbReference>
<dbReference type="OrthoDB" id="448891at2759"/>
<feature type="compositionally biased region" description="Basic and acidic residues" evidence="5">
    <location>
        <begin position="159"/>
        <end position="172"/>
    </location>
</feature>
<reference evidence="7 8" key="1">
    <citation type="submission" date="2014-02" db="EMBL/GenBank/DDBJ databases">
        <authorList>
            <person name="Sibley D."/>
            <person name="Venepally P."/>
            <person name="Karamycheva S."/>
            <person name="Hadjithomas M."/>
            <person name="Khan A."/>
            <person name="Brunk B."/>
            <person name="Roos D."/>
            <person name="Caler E."/>
            <person name="Lorenzi H."/>
        </authorList>
    </citation>
    <scope>NUCLEOTIDE SEQUENCE [LARGE SCALE GENOMIC DNA]</scope>
    <source>
        <strain evidence="7 8">GAB2-2007-GAL-DOM2</strain>
    </source>
</reference>
<dbReference type="Gene3D" id="3.30.1050.10">
    <property type="entry name" value="SCP2 sterol-binding domain"/>
    <property type="match status" value="1"/>
</dbReference>
<comment type="caution">
    <text evidence="7">The sequence shown here is derived from an EMBL/GenBank/DDBJ whole genome shotgun (WGS) entry which is preliminary data.</text>
</comment>
<dbReference type="CDD" id="cd07710">
    <property type="entry name" value="arylsulfatase_Sdsa1-like_MBL-fold"/>
    <property type="match status" value="1"/>
</dbReference>
<feature type="compositionally biased region" description="Polar residues" evidence="5">
    <location>
        <begin position="33"/>
        <end position="49"/>
    </location>
</feature>
<comment type="similarity">
    <text evidence="4">Belongs to the metallo-beta-lactamase superfamily. Type III sulfatase family.</text>
</comment>
<dbReference type="SUPFAM" id="SSF55718">
    <property type="entry name" value="SCP-like"/>
    <property type="match status" value="1"/>
</dbReference>
<evidence type="ECO:0000256" key="3">
    <source>
        <dbReference type="ARBA" id="ARBA00022833"/>
    </source>
</evidence>
<proteinExistence type="inferred from homology"/>
<dbReference type="Pfam" id="PF14863">
    <property type="entry name" value="Alkyl_sulf_dimr"/>
    <property type="match status" value="1"/>
</dbReference>
<accession>A0A086K0C4</accession>
<keyword evidence="3" id="KW-0862">Zinc</keyword>
<feature type="region of interest" description="Disordered" evidence="5">
    <location>
        <begin position="1"/>
        <end position="60"/>
    </location>
</feature>
<dbReference type="PANTHER" id="PTHR43223">
    <property type="entry name" value="ALKYL/ARYL-SULFATASE"/>
    <property type="match status" value="1"/>
</dbReference>
<dbReference type="Proteomes" id="UP000028837">
    <property type="component" value="Unassembled WGS sequence"/>
</dbReference>
<dbReference type="GO" id="GO:0018741">
    <property type="term" value="F:linear primary-alkylsulfatase activity"/>
    <property type="evidence" value="ECO:0007669"/>
    <property type="project" value="InterPro"/>
</dbReference>
<dbReference type="InterPro" id="IPR038536">
    <property type="entry name" value="Alkyl/aryl-sulf_dimr_sf"/>
</dbReference>
<gene>
    <name evidence="7" type="ORF">TGDOM2_203340</name>
</gene>
<keyword evidence="1" id="KW-0479">Metal-binding</keyword>
<dbReference type="GO" id="GO:0018909">
    <property type="term" value="P:dodecyl sulfate metabolic process"/>
    <property type="evidence" value="ECO:0007669"/>
    <property type="project" value="InterPro"/>
</dbReference>
<organism evidence="7 8">
    <name type="scientific">Toxoplasma gondii GAB2-2007-GAL-DOM2</name>
    <dbReference type="NCBI Taxonomy" id="1130820"/>
    <lineage>
        <taxon>Eukaryota</taxon>
        <taxon>Sar</taxon>
        <taxon>Alveolata</taxon>
        <taxon>Apicomplexa</taxon>
        <taxon>Conoidasida</taxon>
        <taxon>Coccidia</taxon>
        <taxon>Eucoccidiorida</taxon>
        <taxon>Eimeriorina</taxon>
        <taxon>Sarcocystidae</taxon>
        <taxon>Toxoplasma</taxon>
    </lineage>
</organism>
<dbReference type="SUPFAM" id="SSF56281">
    <property type="entry name" value="Metallo-hydrolase/oxidoreductase"/>
    <property type="match status" value="1"/>
</dbReference>
<dbReference type="Pfam" id="PF14864">
    <property type="entry name" value="Alkyl_sulf_C"/>
    <property type="match status" value="1"/>
</dbReference>
<dbReference type="Pfam" id="PF00753">
    <property type="entry name" value="Lactamase_B"/>
    <property type="match status" value="1"/>
</dbReference>
<dbReference type="VEuPathDB" id="ToxoDB:TGDOM2_203340"/>
<evidence type="ECO:0000256" key="2">
    <source>
        <dbReference type="ARBA" id="ARBA00022801"/>
    </source>
</evidence>
<evidence type="ECO:0000256" key="4">
    <source>
        <dbReference type="ARBA" id="ARBA00033751"/>
    </source>
</evidence>
<sequence>MSRLPDNKKILKTRKTRVEKSSDGSSDERAQESCPSSFASSLPNKNNRGQEGVGKVSPEDLSPIAASQSYEVASEGQLVFKNRSARDCREEIAYYSKKRELFSKSTDPATAKLEDGEPAVWWQYDESKEATLFSASFSSSAERIPSSVDELPFAASRGAQERSAEWNLEKNKAVSTESDDGEEKTAKQKSRTQGLGRAEVSRKKAASGDDAEFDDTQKQVLEQRADTWVDTAFFLPSVEELEKEFFNYTAQHVPRPHPLHHHSEEFEKGIIQVVPDIYVAIGYGLANSVILNGTDGLVVVDTMESTATMQAVWSDWLKFPYSNRPVKAIIYTHFHTDHIFGASAIAAPNVTEVHAYWLTFAEMSKVFTLTAGTTYRRSMRQFGVFVDSEDFVNAGIGPTLHYNNTAEIGAVLPTHIMYEEQKTLNIAGMKLQLLHAPGESKDQIVVWIEDKRVLLGADNLYRSLPNIYAIRGTETRDCNDWIASLDLMRSLDAEYLVLGHTRPLVGKEHIQSTLIAYRDAIQFIHDQTVRFMNKGFFVNDIAHQVKLPEHLANHPFLQPFYGTVPWAVRAIFTHYMGWYSGQPEDLAVMTTQEKAEALLSLAGSVDDLLFHAIENLRQGRVNWALEFASAAYTVEPRSKRAKTLKILALRANAAHQTAATGRNWFLTAALELEGRAELKLSDFQKRQTLAKISLQQQFELLPVRLIPERARDLTCILKFHFSDVNENVCVHFRRGIAYLRWPCENTPDVEVESTRDVWLSIVNKDRSPVVAFATGDLKVKGPILTLVRALLAVELDAD</sequence>
<dbReference type="PANTHER" id="PTHR43223:SF2">
    <property type="entry name" value="METALLO-BETA-LACTAMASE DOMAIN-CONTAINING PROTEIN"/>
    <property type="match status" value="1"/>
</dbReference>
<dbReference type="AlphaFoldDB" id="A0A086K0C4"/>
<protein>
    <submittedName>
        <fullName evidence="7">Metallo-beta-lactamase domain-containing protein</fullName>
    </submittedName>
</protein>
<dbReference type="SMART" id="SM00849">
    <property type="entry name" value="Lactamase_B"/>
    <property type="match status" value="1"/>
</dbReference>
<evidence type="ECO:0000259" key="6">
    <source>
        <dbReference type="SMART" id="SM00849"/>
    </source>
</evidence>
<evidence type="ECO:0000313" key="7">
    <source>
        <dbReference type="EMBL" id="KFG37842.1"/>
    </source>
</evidence>
<feature type="domain" description="Metallo-beta-lactamase" evidence="6">
    <location>
        <begin position="285"/>
        <end position="500"/>
    </location>
</feature>
<dbReference type="SMR" id="A0A086K0C4"/>
<dbReference type="InterPro" id="IPR001279">
    <property type="entry name" value="Metallo-B-lactamas"/>
</dbReference>
<dbReference type="Gene3D" id="1.25.40.880">
    <property type="entry name" value="Alkyl sulfatase, dimerisation domain"/>
    <property type="match status" value="1"/>
</dbReference>
<dbReference type="Gene3D" id="3.60.15.30">
    <property type="entry name" value="Metallo-beta-lactamase domain"/>
    <property type="match status" value="1"/>
</dbReference>
<evidence type="ECO:0000313" key="8">
    <source>
        <dbReference type="Proteomes" id="UP000028837"/>
    </source>
</evidence>
<name>A0A086K0C4_TOXGO</name>
<dbReference type="GO" id="GO:0046872">
    <property type="term" value="F:metal ion binding"/>
    <property type="evidence" value="ECO:0007669"/>
    <property type="project" value="UniProtKB-KW"/>
</dbReference>
<feature type="region of interest" description="Disordered" evidence="5">
    <location>
        <begin position="155"/>
        <end position="215"/>
    </location>
</feature>
<dbReference type="InterPro" id="IPR029228">
    <property type="entry name" value="Alkyl_sulf_dimr"/>
</dbReference>
<dbReference type="InterPro" id="IPR044097">
    <property type="entry name" value="Bds1/SdsA1_MBL-fold"/>
</dbReference>
<dbReference type="InterPro" id="IPR029229">
    <property type="entry name" value="Alkyl_sulf_C"/>
</dbReference>